<name>A0A061AGE3_RHOTO</name>
<dbReference type="PANTHER" id="PTHR11362">
    <property type="entry name" value="PHOSPHATIDYLETHANOLAMINE-BINDING PROTEIN"/>
    <property type="match status" value="1"/>
</dbReference>
<protein>
    <submittedName>
        <fullName evidence="3">RHTO0S01e16556g1_1</fullName>
    </submittedName>
</protein>
<dbReference type="InterPro" id="IPR036610">
    <property type="entry name" value="PEBP-like_sf"/>
</dbReference>
<feature type="region of interest" description="Disordered" evidence="1">
    <location>
        <begin position="245"/>
        <end position="274"/>
    </location>
</feature>
<gene>
    <name evidence="3" type="ORF">RHTO0S_01e16556g</name>
</gene>
<evidence type="ECO:0000256" key="2">
    <source>
        <dbReference type="SAM" id="SignalP"/>
    </source>
</evidence>
<proteinExistence type="predicted"/>
<dbReference type="EMBL" id="LK052936">
    <property type="protein sequence ID" value="CDR36205.1"/>
    <property type="molecule type" value="Genomic_DNA"/>
</dbReference>
<dbReference type="SUPFAM" id="SSF49777">
    <property type="entry name" value="PEBP-like"/>
    <property type="match status" value="1"/>
</dbReference>
<dbReference type="CDD" id="cd00866">
    <property type="entry name" value="PEBP_euk"/>
    <property type="match status" value="1"/>
</dbReference>
<keyword evidence="2" id="KW-0732">Signal</keyword>
<evidence type="ECO:0000256" key="1">
    <source>
        <dbReference type="SAM" id="MobiDB-lite"/>
    </source>
</evidence>
<dbReference type="Gene3D" id="3.90.280.10">
    <property type="entry name" value="PEBP-like"/>
    <property type="match status" value="1"/>
</dbReference>
<dbReference type="OrthoDB" id="2506647at2759"/>
<accession>A0A061AGE3</accession>
<organism evidence="3">
    <name type="scientific">Rhodotorula toruloides</name>
    <name type="common">Yeast</name>
    <name type="synonym">Rhodosporidium toruloides</name>
    <dbReference type="NCBI Taxonomy" id="5286"/>
    <lineage>
        <taxon>Eukaryota</taxon>
        <taxon>Fungi</taxon>
        <taxon>Dikarya</taxon>
        <taxon>Basidiomycota</taxon>
        <taxon>Pucciniomycotina</taxon>
        <taxon>Microbotryomycetes</taxon>
        <taxon>Sporidiobolales</taxon>
        <taxon>Sporidiobolaceae</taxon>
        <taxon>Rhodotorula</taxon>
    </lineage>
</organism>
<reference evidence="3" key="1">
    <citation type="journal article" date="2014" name="Genome Announc.">
        <title>Draft genome sequence of Rhodosporidium toruloides CECT1137, an oleaginous yeast of biotechnological interest.</title>
        <authorList>
            <person name="Morin N."/>
            <person name="Calcas X."/>
            <person name="Devillers H."/>
            <person name="Durrens P."/>
            <person name="Sherman D.J."/>
            <person name="Nicaud J.-M."/>
            <person name="Neuveglise C."/>
        </authorList>
    </citation>
    <scope>NUCLEOTIDE SEQUENCE</scope>
    <source>
        <strain evidence="3">CECT1137</strain>
    </source>
</reference>
<dbReference type="InterPro" id="IPR035810">
    <property type="entry name" value="PEBP_euk"/>
</dbReference>
<feature type="signal peptide" evidence="2">
    <location>
        <begin position="1"/>
        <end position="18"/>
    </location>
</feature>
<dbReference type="InterPro" id="IPR008914">
    <property type="entry name" value="PEBP"/>
</dbReference>
<sequence length="296" mass="29713">MLFKSTLIAGAFAVLASAQSSNNSIPATADTRVLALTDVQYANSGLGDSGNAGFGVRLNSKALLTVVLSSGQVIQNGQQYPVDQLQERPTVYVTPSDNNADLFNSSSKYTLTLADASSLGDADPQGNYRHFLANGLTGAAGSGNNKTFTPQAGTTITNYAAPGPLPGTGPHRYAWLLFEEPANFQAPSNLSTSGVSPSHWYVSSYVQQTGIQLVAASFFTVQNGNPTGSVASTAAVNTATFSASSASGSGSGSAAPSQTSGSSSPSGSSKPSSGAAQIAASLGAGFVGLAGLVALL</sequence>
<dbReference type="PANTHER" id="PTHR11362:SF140">
    <property type="entry name" value="PEBP-LIKE PROTEIN"/>
    <property type="match status" value="1"/>
</dbReference>
<evidence type="ECO:0000313" key="3">
    <source>
        <dbReference type="EMBL" id="CDR36205.1"/>
    </source>
</evidence>
<dbReference type="Pfam" id="PF01161">
    <property type="entry name" value="PBP"/>
    <property type="match status" value="1"/>
</dbReference>
<dbReference type="AlphaFoldDB" id="A0A061AGE3"/>
<feature type="chain" id="PRO_5001593893" evidence="2">
    <location>
        <begin position="19"/>
        <end position="296"/>
    </location>
</feature>